<dbReference type="AlphaFoldDB" id="A0A430AXP9"/>
<dbReference type="PANTHER" id="PTHR13170">
    <property type="entry name" value="O-GLCNACASE"/>
    <property type="match status" value="1"/>
</dbReference>
<dbReference type="RefSeq" id="WP_126812876.1">
    <property type="nucleotide sequence ID" value="NZ_NGKC01000004.1"/>
</dbReference>
<dbReference type="SUPFAM" id="SSF51445">
    <property type="entry name" value="(Trans)glycosidases"/>
    <property type="match status" value="1"/>
</dbReference>
<proteinExistence type="inferred from homology"/>
<evidence type="ECO:0000256" key="2">
    <source>
        <dbReference type="ARBA" id="ARBA00023295"/>
    </source>
</evidence>
<feature type="domain" description="GH84" evidence="4">
    <location>
        <begin position="137"/>
        <end position="415"/>
    </location>
</feature>
<dbReference type="GO" id="GO:0015929">
    <property type="term" value="F:hexosaminidase activity"/>
    <property type="evidence" value="ECO:0007669"/>
    <property type="project" value="UniProtKB-ARBA"/>
</dbReference>
<accession>A0A430AXP9</accession>
<gene>
    <name evidence="5" type="ORF">CBF27_04635</name>
</gene>
<dbReference type="EMBL" id="NGKC01000004">
    <property type="protein sequence ID" value="RSU12828.1"/>
    <property type="molecule type" value="Genomic_DNA"/>
</dbReference>
<protein>
    <recommendedName>
        <fullName evidence="4">GH84 domain-containing protein</fullName>
    </recommendedName>
</protein>
<dbReference type="PROSITE" id="PS52009">
    <property type="entry name" value="GH84"/>
    <property type="match status" value="1"/>
</dbReference>
<comment type="similarity">
    <text evidence="3">Belongs to the glycosyl hydrolase 84 family.</text>
</comment>
<keyword evidence="2 3" id="KW-0326">Glycosidase</keyword>
<evidence type="ECO:0000256" key="3">
    <source>
        <dbReference type="PROSITE-ProRule" id="PRU01353"/>
    </source>
</evidence>
<name>A0A430AXP9_9ENTE</name>
<organism evidence="5 6">
    <name type="scientific">Vagococcus acidifermentans</name>
    <dbReference type="NCBI Taxonomy" id="564710"/>
    <lineage>
        <taxon>Bacteria</taxon>
        <taxon>Bacillati</taxon>
        <taxon>Bacillota</taxon>
        <taxon>Bacilli</taxon>
        <taxon>Lactobacillales</taxon>
        <taxon>Enterococcaceae</taxon>
        <taxon>Vagococcus</taxon>
    </lineage>
</organism>
<keyword evidence="1 3" id="KW-0378">Hydrolase</keyword>
<dbReference type="InterPro" id="IPR017853">
    <property type="entry name" value="GH"/>
</dbReference>
<dbReference type="InterPro" id="IPR011496">
    <property type="entry name" value="O-GlcNAcase_cat"/>
</dbReference>
<reference evidence="5 6" key="1">
    <citation type="submission" date="2017-05" db="EMBL/GenBank/DDBJ databases">
        <title>Vagococcus spp. assemblies.</title>
        <authorList>
            <person name="Gulvik C.A."/>
        </authorList>
    </citation>
    <scope>NUCLEOTIDE SEQUENCE [LARGE SCALE GENOMIC DNA]</scope>
    <source>
        <strain evidence="5 6">LMG 24798</strain>
    </source>
</reference>
<dbReference type="Gene3D" id="3.20.20.80">
    <property type="entry name" value="Glycosidases"/>
    <property type="match status" value="1"/>
</dbReference>
<sequence>MSQTALAKIMEEYQEVYFKGAYLSFKKEQLDVLFSGRFYRFQTHQEMIAENDASPLLRWLNTDEADSADLVVTHHYDRHMKPDAFALIVAQTGEVTITTNNLRGFRYALEAFMRLVIKEDGAVICPVVTIAHSPSFQIRGVIEGFYGEPWTKEERLDCLRFMAANRLNTYMYAPKDDDYQRKLWREPYPETYLEHFRELLATAEQADIDFWYMISPGNDIAFTEQDDMRVLEAKLEQLVNLGVRRFGLLMDDIDYVLTGKNRVRFGHSAYAHAYLAQRVDDYLQRVLDDYTLAVCPTEYDNSTDSEYLTLLTQKLPQHIALFWTGPATLAGQITTEELMVMSESYGRQLIIWDNIPVNDYLDDKQRLFLSPYANRTPRMADEAFNVLGVVSNPMIQWELSKLTIADMSHYLWDCTAYRPESSWQHVLSEYTQSTELADALRIFCWHNQNRYTRGSVPHTVQQKLSQQDIPALSGYLAELLQAVKCLEKLPNPEFQKKAAPWFERVKQDDKLWQAVLADDVPIMTQLQKELSKASCRIGTDIPMTFLAQKRGE</sequence>
<dbReference type="InterPro" id="IPR051822">
    <property type="entry name" value="Glycosyl_Hydrolase_84"/>
</dbReference>
<dbReference type="Pfam" id="PF07555">
    <property type="entry name" value="NAGidase"/>
    <property type="match status" value="1"/>
</dbReference>
<evidence type="ECO:0000313" key="5">
    <source>
        <dbReference type="EMBL" id="RSU12828.1"/>
    </source>
</evidence>
<feature type="active site" description="Proton donor" evidence="3">
    <location>
        <position position="252"/>
    </location>
</feature>
<comment type="caution">
    <text evidence="5">The sequence shown here is derived from an EMBL/GenBank/DDBJ whole genome shotgun (WGS) entry which is preliminary data.</text>
</comment>
<dbReference type="GO" id="GO:1901135">
    <property type="term" value="P:carbohydrate derivative metabolic process"/>
    <property type="evidence" value="ECO:0007669"/>
    <property type="project" value="UniProtKB-ARBA"/>
</dbReference>
<evidence type="ECO:0000259" key="4">
    <source>
        <dbReference type="PROSITE" id="PS52009"/>
    </source>
</evidence>
<evidence type="ECO:0000256" key="1">
    <source>
        <dbReference type="ARBA" id="ARBA00022801"/>
    </source>
</evidence>
<keyword evidence="6" id="KW-1185">Reference proteome</keyword>
<evidence type="ECO:0000313" key="6">
    <source>
        <dbReference type="Proteomes" id="UP000286773"/>
    </source>
</evidence>
<dbReference type="OrthoDB" id="9760892at2"/>
<dbReference type="Proteomes" id="UP000286773">
    <property type="component" value="Unassembled WGS sequence"/>
</dbReference>
<dbReference type="PANTHER" id="PTHR13170:SF16">
    <property type="entry name" value="PROTEIN O-GLCNACASE"/>
    <property type="match status" value="1"/>
</dbReference>